<dbReference type="CDD" id="cd00093">
    <property type="entry name" value="HTH_XRE"/>
    <property type="match status" value="1"/>
</dbReference>
<dbReference type="Proteomes" id="UP000220904">
    <property type="component" value="Unassembled WGS sequence"/>
</dbReference>
<dbReference type="InterPro" id="IPR011990">
    <property type="entry name" value="TPR-like_helical_dom_sf"/>
</dbReference>
<dbReference type="OrthoDB" id="1855220at2"/>
<protein>
    <recommendedName>
        <fullName evidence="1">HTH cro/C1-type domain-containing protein</fullName>
    </recommendedName>
</protein>
<reference evidence="2 3" key="1">
    <citation type="journal article" date="2017" name="Front. Microbiol.">
        <title>New Insights into the Diversity of the Genus Faecalibacterium.</title>
        <authorList>
            <person name="Benevides L."/>
            <person name="Burman S."/>
            <person name="Martin R."/>
            <person name="Robert V."/>
            <person name="Thomas M."/>
            <person name="Miquel S."/>
            <person name="Chain F."/>
            <person name="Sokol H."/>
            <person name="Bermudez-Humaran L.G."/>
            <person name="Morrison M."/>
            <person name="Langella P."/>
            <person name="Azevedo V.A."/>
            <person name="Chatel J.M."/>
            <person name="Soares S."/>
        </authorList>
    </citation>
    <scope>NUCLEOTIDE SEQUENCE [LARGE SCALE GENOMIC DNA]</scope>
    <source>
        <strain evidence="2 3">AHMP21</strain>
    </source>
</reference>
<dbReference type="EMBL" id="NOUV01000005">
    <property type="protein sequence ID" value="PDX87739.1"/>
    <property type="molecule type" value="Genomic_DNA"/>
</dbReference>
<dbReference type="Pfam" id="PF01381">
    <property type="entry name" value="HTH_3"/>
    <property type="match status" value="1"/>
</dbReference>
<sequence length="324" mass="37714">MNHILYKIVRYRTKSRGFLMNCIYIGTFIKQRRKELKLTQEQVCSGICDPVTLSRIENGKQAPSKSVISALLQRLGMPEARYYVLESKNELEIEALKKDIIACGVTRNVSLGFEKLSQLENLTVSDDHLTRQFILRSKALLGSFDKRYTYDEQIDMLMSAIHLTVPDFNIEEINKCLYAFDEIKAIIQIANIYLNLNRNDQAIDIFYQLLKYVRNHYREVITSGKITLLVLYNYARALDLCGRYEDGMKLAKEGRDACIQYGHYQTLPGCLEIYAECCHFLGMDDESTEAYYQAYYLCKLIGRKEDLEITRNEAKKYLNIDFKH</sequence>
<dbReference type="SUPFAM" id="SSF47413">
    <property type="entry name" value="lambda repressor-like DNA-binding domains"/>
    <property type="match status" value="1"/>
</dbReference>
<dbReference type="InterPro" id="IPR001387">
    <property type="entry name" value="Cro/C1-type_HTH"/>
</dbReference>
<gene>
    <name evidence="2" type="ORF">CHR60_01550</name>
</gene>
<dbReference type="Gene3D" id="1.25.40.10">
    <property type="entry name" value="Tetratricopeptide repeat domain"/>
    <property type="match status" value="1"/>
</dbReference>
<proteinExistence type="predicted"/>
<evidence type="ECO:0000313" key="2">
    <source>
        <dbReference type="EMBL" id="PDX87739.1"/>
    </source>
</evidence>
<dbReference type="PROSITE" id="PS50943">
    <property type="entry name" value="HTH_CROC1"/>
    <property type="match status" value="1"/>
</dbReference>
<dbReference type="SMART" id="SM00530">
    <property type="entry name" value="HTH_XRE"/>
    <property type="match status" value="1"/>
</dbReference>
<organism evidence="2 3">
    <name type="scientific">Faecalibacterium prausnitzii</name>
    <dbReference type="NCBI Taxonomy" id="853"/>
    <lineage>
        <taxon>Bacteria</taxon>
        <taxon>Bacillati</taxon>
        <taxon>Bacillota</taxon>
        <taxon>Clostridia</taxon>
        <taxon>Eubacteriales</taxon>
        <taxon>Oscillospiraceae</taxon>
        <taxon>Faecalibacterium</taxon>
    </lineage>
</organism>
<evidence type="ECO:0000313" key="3">
    <source>
        <dbReference type="Proteomes" id="UP000220904"/>
    </source>
</evidence>
<dbReference type="InterPro" id="IPR010982">
    <property type="entry name" value="Lambda_DNA-bd_dom_sf"/>
</dbReference>
<dbReference type="SUPFAM" id="SSF48452">
    <property type="entry name" value="TPR-like"/>
    <property type="match status" value="1"/>
</dbReference>
<dbReference type="AlphaFoldDB" id="A0A2A7B8T6"/>
<accession>A0A2A7B8T6</accession>
<evidence type="ECO:0000259" key="1">
    <source>
        <dbReference type="PROSITE" id="PS50943"/>
    </source>
</evidence>
<dbReference type="PANTHER" id="PTHR37038:SF14">
    <property type="entry name" value="TRANSCRIPTIONAL ACTIVATOR"/>
    <property type="match status" value="1"/>
</dbReference>
<feature type="domain" description="HTH cro/C1-type" evidence="1">
    <location>
        <begin position="29"/>
        <end position="83"/>
    </location>
</feature>
<dbReference type="PANTHER" id="PTHR37038">
    <property type="entry name" value="TRANSCRIPTIONAL REGULATOR-RELATED"/>
    <property type="match status" value="1"/>
</dbReference>
<comment type="caution">
    <text evidence="2">The sequence shown here is derived from an EMBL/GenBank/DDBJ whole genome shotgun (WGS) entry which is preliminary data.</text>
</comment>
<name>A0A2A7B8T6_9FIRM</name>
<dbReference type="InterPro" id="IPR053163">
    <property type="entry name" value="HTH-type_regulator_Rgg"/>
</dbReference>
<dbReference type="GO" id="GO:0003677">
    <property type="term" value="F:DNA binding"/>
    <property type="evidence" value="ECO:0007669"/>
    <property type="project" value="InterPro"/>
</dbReference>